<dbReference type="STRING" id="1157962.A0A250XIY9"/>
<keyword evidence="2" id="KW-0012">Acyltransferase</keyword>
<dbReference type="Pfam" id="PF13508">
    <property type="entry name" value="Acetyltransf_7"/>
    <property type="match status" value="1"/>
</dbReference>
<keyword evidence="5" id="KW-1185">Reference proteome</keyword>
<evidence type="ECO:0000256" key="1">
    <source>
        <dbReference type="ARBA" id="ARBA00022679"/>
    </source>
</evidence>
<evidence type="ECO:0000313" key="5">
    <source>
        <dbReference type="Proteomes" id="UP000232323"/>
    </source>
</evidence>
<protein>
    <recommendedName>
        <fullName evidence="3">N-acetyltransferase domain-containing protein</fullName>
    </recommendedName>
</protein>
<name>A0A250XIY9_9CHLO</name>
<dbReference type="GO" id="GO:0008080">
    <property type="term" value="F:N-acetyltransferase activity"/>
    <property type="evidence" value="ECO:0007669"/>
    <property type="project" value="InterPro"/>
</dbReference>
<evidence type="ECO:0000259" key="3">
    <source>
        <dbReference type="PROSITE" id="PS51186"/>
    </source>
</evidence>
<evidence type="ECO:0000256" key="2">
    <source>
        <dbReference type="ARBA" id="ARBA00023315"/>
    </source>
</evidence>
<dbReference type="PROSITE" id="PS51186">
    <property type="entry name" value="GNAT"/>
    <property type="match status" value="1"/>
</dbReference>
<reference evidence="4 5" key="1">
    <citation type="submission" date="2017-08" db="EMBL/GenBank/DDBJ databases">
        <title>Acidophilic green algal genome provides insights into adaptation to an acidic environment.</title>
        <authorList>
            <person name="Hirooka S."/>
            <person name="Hirose Y."/>
            <person name="Kanesaki Y."/>
            <person name="Higuchi S."/>
            <person name="Fujiwara T."/>
            <person name="Onuma R."/>
            <person name="Era A."/>
            <person name="Ohbayashi R."/>
            <person name="Uzuka A."/>
            <person name="Nozaki H."/>
            <person name="Yoshikawa H."/>
            <person name="Miyagishima S.Y."/>
        </authorList>
    </citation>
    <scope>NUCLEOTIDE SEQUENCE [LARGE SCALE GENOMIC DNA]</scope>
    <source>
        <strain evidence="4 5">NIES-2499</strain>
    </source>
</reference>
<evidence type="ECO:0000313" key="4">
    <source>
        <dbReference type="EMBL" id="GAX83051.1"/>
    </source>
</evidence>
<dbReference type="GO" id="GO:0005737">
    <property type="term" value="C:cytoplasm"/>
    <property type="evidence" value="ECO:0007669"/>
    <property type="project" value="TreeGrafter"/>
</dbReference>
<dbReference type="AlphaFoldDB" id="A0A250XIY9"/>
<dbReference type="InterPro" id="IPR045039">
    <property type="entry name" value="NSI-like"/>
</dbReference>
<dbReference type="PANTHER" id="PTHR43626:SF4">
    <property type="entry name" value="GCN5-RELATED N-ACETYLTRANSFERASE 2, CHLOROPLASTIC"/>
    <property type="match status" value="1"/>
</dbReference>
<dbReference type="Proteomes" id="UP000232323">
    <property type="component" value="Unassembled WGS sequence"/>
</dbReference>
<dbReference type="PANTHER" id="PTHR43626">
    <property type="entry name" value="ACYL-COA N-ACYLTRANSFERASE"/>
    <property type="match status" value="1"/>
</dbReference>
<accession>A0A250XIY9</accession>
<gene>
    <name evidence="4" type="ORF">CEUSTIGMA_g10477.t1</name>
</gene>
<comment type="caution">
    <text evidence="4">The sequence shown here is derived from an EMBL/GenBank/DDBJ whole genome shotgun (WGS) entry which is preliminary data.</text>
</comment>
<dbReference type="SUPFAM" id="SSF55729">
    <property type="entry name" value="Acyl-CoA N-acyltransferases (Nat)"/>
    <property type="match status" value="1"/>
</dbReference>
<organism evidence="4 5">
    <name type="scientific">Chlamydomonas eustigma</name>
    <dbReference type="NCBI Taxonomy" id="1157962"/>
    <lineage>
        <taxon>Eukaryota</taxon>
        <taxon>Viridiplantae</taxon>
        <taxon>Chlorophyta</taxon>
        <taxon>core chlorophytes</taxon>
        <taxon>Chlorophyceae</taxon>
        <taxon>CS clade</taxon>
        <taxon>Chlamydomonadales</taxon>
        <taxon>Chlamydomonadaceae</taxon>
        <taxon>Chlamydomonas</taxon>
    </lineage>
</organism>
<keyword evidence="1" id="KW-0808">Transferase</keyword>
<proteinExistence type="predicted"/>
<dbReference type="Gene3D" id="3.40.630.30">
    <property type="match status" value="1"/>
</dbReference>
<dbReference type="InterPro" id="IPR016181">
    <property type="entry name" value="Acyl_CoA_acyltransferase"/>
</dbReference>
<sequence>MNTRSCGTRQARSNVGMLCLNGRRHGFHIGCTLGVQNKKPKLCYVGRLNASEGMSPEKVKWAERASLPSPPALSKPDEAFHRMGLEFVEMKDGIVLTELNELFEKVGFPRRDPVKLKTAIDNTYALIWVRSTKQSRLARLGQMVAIARATSDGALSATIWDVAVQPSWQRSGLGRAMMERLVRNLMEKGIPTITLYAEPNVVGLYEKLGFVQDPDGIRGMAFQRKKKERHALAASAV</sequence>
<dbReference type="EMBL" id="BEGY01000091">
    <property type="protein sequence ID" value="GAX83051.1"/>
    <property type="molecule type" value="Genomic_DNA"/>
</dbReference>
<dbReference type="InterPro" id="IPR000182">
    <property type="entry name" value="GNAT_dom"/>
</dbReference>
<feature type="domain" description="N-acetyltransferase" evidence="3">
    <location>
        <begin position="85"/>
        <end position="229"/>
    </location>
</feature>
<dbReference type="OrthoDB" id="2744543at2759"/>
<dbReference type="CDD" id="cd04301">
    <property type="entry name" value="NAT_SF"/>
    <property type="match status" value="1"/>
</dbReference>